<organism evidence="7 8">
    <name type="scientific">Kalanchoe fedtschenkoi</name>
    <name type="common">Lavender scallops</name>
    <name type="synonym">South American air plant</name>
    <dbReference type="NCBI Taxonomy" id="63787"/>
    <lineage>
        <taxon>Eukaryota</taxon>
        <taxon>Viridiplantae</taxon>
        <taxon>Streptophyta</taxon>
        <taxon>Embryophyta</taxon>
        <taxon>Tracheophyta</taxon>
        <taxon>Spermatophyta</taxon>
        <taxon>Magnoliopsida</taxon>
        <taxon>eudicotyledons</taxon>
        <taxon>Gunneridae</taxon>
        <taxon>Pentapetalae</taxon>
        <taxon>Saxifragales</taxon>
        <taxon>Crassulaceae</taxon>
        <taxon>Kalanchoe</taxon>
    </lineage>
</organism>
<reference evidence="7" key="1">
    <citation type="submission" date="2021-01" db="UniProtKB">
        <authorList>
            <consortium name="EnsemblPlants"/>
        </authorList>
    </citation>
    <scope>IDENTIFICATION</scope>
</reference>
<dbReference type="OMA" id="GKCEMWA"/>
<protein>
    <recommendedName>
        <fullName evidence="6">PUM-HD domain-containing protein</fullName>
    </recommendedName>
</protein>
<dbReference type="Proteomes" id="UP000594263">
    <property type="component" value="Unplaced"/>
</dbReference>
<dbReference type="Pfam" id="PF08144">
    <property type="entry name" value="CPL"/>
    <property type="match status" value="1"/>
</dbReference>
<dbReference type="Pfam" id="PF22493">
    <property type="entry name" value="PUF_NOP9"/>
    <property type="match status" value="1"/>
</dbReference>
<dbReference type="InterPro" id="IPR001313">
    <property type="entry name" value="Pumilio_RNA-bd_rpt"/>
</dbReference>
<feature type="repeat" description="Pumilio" evidence="4">
    <location>
        <begin position="168"/>
        <end position="203"/>
    </location>
</feature>
<dbReference type="SUPFAM" id="SSF48371">
    <property type="entry name" value="ARM repeat"/>
    <property type="match status" value="1"/>
</dbReference>
<dbReference type="Gramene" id="Kaladp0080s0013.1.v1.1">
    <property type="protein sequence ID" value="Kaladp0080s0013.1.v1.1"/>
    <property type="gene ID" value="Kaladp0080s0013.v1.1"/>
</dbReference>
<dbReference type="EnsemblPlants" id="Kaladp0080s0013.1.v1.1">
    <property type="protein sequence ID" value="Kaladp0080s0013.1.v1.1"/>
    <property type="gene ID" value="Kaladp0080s0013.v1.1"/>
</dbReference>
<keyword evidence="1" id="KW-0677">Repeat</keyword>
<keyword evidence="3" id="KW-0694">RNA-binding</keyword>
<keyword evidence="8" id="KW-1185">Reference proteome</keyword>
<dbReference type="GO" id="GO:0005730">
    <property type="term" value="C:nucleolus"/>
    <property type="evidence" value="ECO:0007669"/>
    <property type="project" value="EnsemblPlants"/>
</dbReference>
<evidence type="ECO:0000256" key="2">
    <source>
        <dbReference type="ARBA" id="ARBA00022845"/>
    </source>
</evidence>
<dbReference type="PROSITE" id="PS50302">
    <property type="entry name" value="PUM"/>
    <property type="match status" value="3"/>
</dbReference>
<feature type="domain" description="PUM-HD" evidence="6">
    <location>
        <begin position="104"/>
        <end position="474"/>
    </location>
</feature>
<feature type="region of interest" description="Disordered" evidence="5">
    <location>
        <begin position="1"/>
        <end position="94"/>
    </location>
</feature>
<dbReference type="GO" id="GO:0006417">
    <property type="term" value="P:regulation of translation"/>
    <property type="evidence" value="ECO:0007669"/>
    <property type="project" value="UniProtKB-KW"/>
</dbReference>
<feature type="compositionally biased region" description="Basic and acidic residues" evidence="5">
    <location>
        <begin position="451"/>
        <end position="481"/>
    </location>
</feature>
<keyword evidence="2" id="KW-0810">Translation regulation</keyword>
<evidence type="ECO:0000313" key="7">
    <source>
        <dbReference type="EnsemblPlants" id="Kaladp0080s0013.1.v1.1"/>
    </source>
</evidence>
<accession>A0A7N1A291</accession>
<evidence type="ECO:0000256" key="3">
    <source>
        <dbReference type="ARBA" id="ARBA00022884"/>
    </source>
</evidence>
<dbReference type="FunFam" id="1.25.10.10:FF:000818">
    <property type="entry name" value="Pumilio homolog 24"/>
    <property type="match status" value="1"/>
</dbReference>
<evidence type="ECO:0000256" key="4">
    <source>
        <dbReference type="PROSITE-ProRule" id="PRU00317"/>
    </source>
</evidence>
<evidence type="ECO:0000256" key="1">
    <source>
        <dbReference type="ARBA" id="ARBA00022737"/>
    </source>
</evidence>
<dbReference type="InterPro" id="IPR011989">
    <property type="entry name" value="ARM-like"/>
</dbReference>
<proteinExistence type="predicted"/>
<name>A0A7N1A291_KALFE</name>
<evidence type="ECO:0000256" key="5">
    <source>
        <dbReference type="SAM" id="MobiDB-lite"/>
    </source>
</evidence>
<dbReference type="PANTHER" id="PTHR13389">
    <property type="entry name" value="PUMILIO HOMOLOG 3"/>
    <property type="match status" value="1"/>
</dbReference>
<dbReference type="SMART" id="SM00025">
    <property type="entry name" value="Pumilio"/>
    <property type="match status" value="5"/>
</dbReference>
<evidence type="ECO:0000313" key="8">
    <source>
        <dbReference type="Proteomes" id="UP000594263"/>
    </source>
</evidence>
<dbReference type="PANTHER" id="PTHR13389:SF0">
    <property type="entry name" value="PUMILIO HOMOLOG 3"/>
    <property type="match status" value="1"/>
</dbReference>
<dbReference type="Gene3D" id="1.25.10.10">
    <property type="entry name" value="Leucine-rich Repeat Variant"/>
    <property type="match status" value="1"/>
</dbReference>
<feature type="compositionally biased region" description="Basic and acidic residues" evidence="5">
    <location>
        <begin position="62"/>
        <end position="91"/>
    </location>
</feature>
<dbReference type="InterPro" id="IPR040059">
    <property type="entry name" value="PUM3"/>
</dbReference>
<feature type="compositionally biased region" description="Basic and acidic residues" evidence="5">
    <location>
        <begin position="25"/>
        <end position="42"/>
    </location>
</feature>
<dbReference type="GO" id="GO:0009793">
    <property type="term" value="P:embryo development ending in seed dormancy"/>
    <property type="evidence" value="ECO:0007669"/>
    <property type="project" value="EnsemblPlants"/>
</dbReference>
<dbReference type="InterPro" id="IPR012959">
    <property type="entry name" value="CPL_dom"/>
</dbReference>
<feature type="region of interest" description="Disordered" evidence="5">
    <location>
        <begin position="441"/>
        <end position="494"/>
    </location>
</feature>
<evidence type="ECO:0000259" key="6">
    <source>
        <dbReference type="PROSITE" id="PS50303"/>
    </source>
</evidence>
<dbReference type="GO" id="GO:0003729">
    <property type="term" value="F:mRNA binding"/>
    <property type="evidence" value="ECO:0007669"/>
    <property type="project" value="TreeGrafter"/>
</dbReference>
<dbReference type="InterPro" id="IPR016024">
    <property type="entry name" value="ARM-type_fold"/>
</dbReference>
<feature type="repeat" description="Pumilio" evidence="4">
    <location>
        <begin position="132"/>
        <end position="167"/>
    </location>
</feature>
<feature type="repeat" description="Pumilio" evidence="4">
    <location>
        <begin position="204"/>
        <end position="240"/>
    </location>
</feature>
<sequence length="655" mass="73035">MAAGKDQKSPKANKRKLSDSASVKKPADKRPKLVQSKPKDSGAGKPPSKLNEQQRRIKFNSKKGEAPAKDKTVPKTKKESRVHAKEVTEERKKRRKPYYTLEQELASLWEKMRQRNLAKEDRSKLVAQALQKMKGKISEIASSHVSSRVLQTCVKHSSQAERDAVFEELKPHFLNLATNKYAVFLVKKLLDTASKKQLAGFISSFHGHVAQLLRHVVGSVVIEHAYQLGNASQKQQLLMELYSTELQLFKDLVSTKECRLVDIISKLNLQKNAVLRFMTPVIQPILEKGIVDHSIIHKVLVEYLSIADKTSAADVIKELSGPLLVRMIHTRDGSKLGILCIQHGSAKERKKIIKGMKGHVGKIAHDQCGSLVLCSILSTVDDTKLTTKIIIRELQTILKELISDKNGRRVVLQLLHPHCSRYFSPEDLALLNASVSSLSSKEESAVDQETESLKLEEKEENDSKNHLEEDEEVNRKEDSDGKAPSGEGGKKDPLLRRRELLVNSGLAESLINTCIESAGELLRSNFGKEVVYELATGGGDGILHPTLDDKLKALHEAIASLAGDESEPEKTDEEHVLENFHSSRTVRKMILDSPSFASTLWNRALQGKSKRWAKGHSAKVIFAFLESSDPQVREMVKGELQPLVDEGALKLPKNK</sequence>
<dbReference type="InterPro" id="IPR033133">
    <property type="entry name" value="PUM-HD"/>
</dbReference>
<dbReference type="AlphaFoldDB" id="A0A7N1A291"/>
<dbReference type="PROSITE" id="PS50303">
    <property type="entry name" value="PUM_HD"/>
    <property type="match status" value="1"/>
</dbReference>